<dbReference type="GO" id="GO:0140662">
    <property type="term" value="F:ATP-dependent protein folding chaperone"/>
    <property type="evidence" value="ECO:0007669"/>
    <property type="project" value="InterPro"/>
</dbReference>
<evidence type="ECO:0008006" key="5">
    <source>
        <dbReference type="Google" id="ProtNLM"/>
    </source>
</evidence>
<dbReference type="EMBL" id="BARS01011373">
    <property type="protein sequence ID" value="GAF89187.1"/>
    <property type="molecule type" value="Genomic_DNA"/>
</dbReference>
<name>X0TM23_9ZZZZ</name>
<feature type="compositionally biased region" description="Gly residues" evidence="3">
    <location>
        <begin position="104"/>
        <end position="118"/>
    </location>
</feature>
<feature type="non-terminal residue" evidence="4">
    <location>
        <position position="1"/>
    </location>
</feature>
<evidence type="ECO:0000256" key="3">
    <source>
        <dbReference type="SAM" id="MobiDB-lite"/>
    </source>
</evidence>
<dbReference type="InterPro" id="IPR001844">
    <property type="entry name" value="Cpn60/GroEL"/>
</dbReference>
<dbReference type="PANTHER" id="PTHR45633">
    <property type="entry name" value="60 KDA HEAT SHOCK PROTEIN, MITOCHONDRIAL"/>
    <property type="match status" value="1"/>
</dbReference>
<proteinExistence type="inferred from homology"/>
<comment type="similarity">
    <text evidence="1">Belongs to the chaperonin (HSP60) family.</text>
</comment>
<dbReference type="GO" id="GO:0005524">
    <property type="term" value="F:ATP binding"/>
    <property type="evidence" value="ECO:0007669"/>
    <property type="project" value="InterPro"/>
</dbReference>
<accession>X0TM23</accession>
<sequence>EETGVDIIRRALEAPLNQIASNAGLKGDVIVVKVKNSKSPMGFDLRSDGEELTDMFEAGVIDPTMVARTALQNAASIASLLITTEAVVVDKPETEGKGSAMPGGMPGGMGMPGGGMGY</sequence>
<protein>
    <recommendedName>
        <fullName evidence="5">Molecular chaperone GroEL</fullName>
    </recommendedName>
</protein>
<feature type="region of interest" description="Disordered" evidence="3">
    <location>
        <begin position="94"/>
        <end position="118"/>
    </location>
</feature>
<dbReference type="GO" id="GO:0042026">
    <property type="term" value="P:protein refolding"/>
    <property type="evidence" value="ECO:0007669"/>
    <property type="project" value="InterPro"/>
</dbReference>
<comment type="caution">
    <text evidence="4">The sequence shown here is derived from an EMBL/GenBank/DDBJ whole genome shotgun (WGS) entry which is preliminary data.</text>
</comment>
<evidence type="ECO:0000256" key="1">
    <source>
        <dbReference type="ARBA" id="ARBA00006607"/>
    </source>
</evidence>
<gene>
    <name evidence="4" type="ORF">S01H1_20705</name>
</gene>
<dbReference type="InterPro" id="IPR027413">
    <property type="entry name" value="GROEL-like_equatorial_sf"/>
</dbReference>
<dbReference type="InterPro" id="IPR002423">
    <property type="entry name" value="Cpn60/GroEL/TCP-1"/>
</dbReference>
<dbReference type="Pfam" id="PF00118">
    <property type="entry name" value="Cpn60_TCP1"/>
    <property type="match status" value="1"/>
</dbReference>
<organism evidence="4">
    <name type="scientific">marine sediment metagenome</name>
    <dbReference type="NCBI Taxonomy" id="412755"/>
    <lineage>
        <taxon>unclassified sequences</taxon>
        <taxon>metagenomes</taxon>
        <taxon>ecological metagenomes</taxon>
    </lineage>
</organism>
<evidence type="ECO:0000256" key="2">
    <source>
        <dbReference type="ARBA" id="ARBA00023186"/>
    </source>
</evidence>
<dbReference type="AlphaFoldDB" id="X0TM23"/>
<dbReference type="Gene3D" id="1.10.560.10">
    <property type="entry name" value="GroEL-like equatorial domain"/>
    <property type="match status" value="1"/>
</dbReference>
<evidence type="ECO:0000313" key="4">
    <source>
        <dbReference type="EMBL" id="GAF89187.1"/>
    </source>
</evidence>
<dbReference type="SUPFAM" id="SSF48592">
    <property type="entry name" value="GroEL equatorial domain-like"/>
    <property type="match status" value="1"/>
</dbReference>
<keyword evidence="2" id="KW-0143">Chaperone</keyword>
<reference evidence="4" key="1">
    <citation type="journal article" date="2014" name="Front. Microbiol.">
        <title>High frequency of phylogenetically diverse reductive dehalogenase-homologous genes in deep subseafloor sedimentary metagenomes.</title>
        <authorList>
            <person name="Kawai M."/>
            <person name="Futagami T."/>
            <person name="Toyoda A."/>
            <person name="Takaki Y."/>
            <person name="Nishi S."/>
            <person name="Hori S."/>
            <person name="Arai W."/>
            <person name="Tsubouchi T."/>
            <person name="Morono Y."/>
            <person name="Uchiyama I."/>
            <person name="Ito T."/>
            <person name="Fujiyama A."/>
            <person name="Inagaki F."/>
            <person name="Takami H."/>
        </authorList>
    </citation>
    <scope>NUCLEOTIDE SEQUENCE</scope>
    <source>
        <strain evidence="4">Expedition CK06-06</strain>
    </source>
</reference>